<dbReference type="EMBL" id="JBJURJ010000006">
    <property type="protein sequence ID" value="MFM9328746.1"/>
    <property type="molecule type" value="Genomic_DNA"/>
</dbReference>
<keyword evidence="2" id="KW-1185">Reference proteome</keyword>
<evidence type="ECO:0000313" key="2">
    <source>
        <dbReference type="Proteomes" id="UP001631969"/>
    </source>
</evidence>
<sequence>MKIRFRLIPAVHLFFVREERILLLRRYNTGYEDGNYSVVAGHLDGGEEVWQAAAREAFEEAGVIIRRKDVETVGVMHRLSNDERVDFFVHVKAWEGELVNREPDKCDELAWFPLDQLPANTIPYVARAIVNYREGRWFDSFGWKQIAGEVESRVILNRG</sequence>
<name>A0ACC7NVG8_9BACL</name>
<proteinExistence type="predicted"/>
<evidence type="ECO:0000313" key="1">
    <source>
        <dbReference type="EMBL" id="MFM9328746.1"/>
    </source>
</evidence>
<gene>
    <name evidence="1" type="ORF">ACI1P1_10640</name>
</gene>
<reference evidence="1" key="1">
    <citation type="submission" date="2024-12" db="EMBL/GenBank/DDBJ databases">
        <authorList>
            <person name="Wu N."/>
        </authorList>
    </citation>
    <scope>NUCLEOTIDE SEQUENCE</scope>
    <source>
        <strain evidence="1">P15</strain>
    </source>
</reference>
<accession>A0ACC7NVG8</accession>
<comment type="caution">
    <text evidence="1">The sequence shown here is derived from an EMBL/GenBank/DDBJ whole genome shotgun (WGS) entry which is preliminary data.</text>
</comment>
<protein>
    <submittedName>
        <fullName evidence="1">NUDIX hydrolase</fullName>
    </submittedName>
</protein>
<dbReference type="Proteomes" id="UP001631969">
    <property type="component" value="Unassembled WGS sequence"/>
</dbReference>
<organism evidence="1 2">
    <name type="scientific">Paenibacillus mesotrionivorans</name>
    <dbReference type="NCBI Taxonomy" id="3160968"/>
    <lineage>
        <taxon>Bacteria</taxon>
        <taxon>Bacillati</taxon>
        <taxon>Bacillota</taxon>
        <taxon>Bacilli</taxon>
        <taxon>Bacillales</taxon>
        <taxon>Paenibacillaceae</taxon>
        <taxon>Paenibacillus</taxon>
    </lineage>
</organism>
<keyword evidence="1" id="KW-0378">Hydrolase</keyword>